<organism evidence="2 3">
    <name type="scientific">Actinomadura namibiensis</name>
    <dbReference type="NCBI Taxonomy" id="182080"/>
    <lineage>
        <taxon>Bacteria</taxon>
        <taxon>Bacillati</taxon>
        <taxon>Actinomycetota</taxon>
        <taxon>Actinomycetes</taxon>
        <taxon>Streptosporangiales</taxon>
        <taxon>Thermomonosporaceae</taxon>
        <taxon>Actinomadura</taxon>
    </lineage>
</organism>
<gene>
    <name evidence="2" type="ORF">HNR61_001870</name>
</gene>
<name>A0A7W3LLC8_ACTNM</name>
<feature type="region of interest" description="Disordered" evidence="1">
    <location>
        <begin position="40"/>
        <end position="60"/>
    </location>
</feature>
<dbReference type="Proteomes" id="UP000572680">
    <property type="component" value="Unassembled WGS sequence"/>
</dbReference>
<protein>
    <submittedName>
        <fullName evidence="2">Uncharacterized protein</fullName>
    </submittedName>
</protein>
<dbReference type="EMBL" id="JACJIA010000002">
    <property type="protein sequence ID" value="MBA8950257.1"/>
    <property type="molecule type" value="Genomic_DNA"/>
</dbReference>
<sequence length="60" mass="6612">MPAGPRGVEGVLEAHRAGHALGPGGAVPFRFRGDARDRRHPLGRLLSGRRRGGHHRFRRI</sequence>
<comment type="caution">
    <text evidence="2">The sequence shown here is derived from an EMBL/GenBank/DDBJ whole genome shotgun (WGS) entry which is preliminary data.</text>
</comment>
<keyword evidence="3" id="KW-1185">Reference proteome</keyword>
<evidence type="ECO:0000256" key="1">
    <source>
        <dbReference type="SAM" id="MobiDB-lite"/>
    </source>
</evidence>
<reference evidence="2 3" key="1">
    <citation type="submission" date="2020-08" db="EMBL/GenBank/DDBJ databases">
        <title>Genomic Encyclopedia of Type Strains, Phase IV (KMG-IV): sequencing the most valuable type-strain genomes for metagenomic binning, comparative biology and taxonomic classification.</title>
        <authorList>
            <person name="Goeker M."/>
        </authorList>
    </citation>
    <scope>NUCLEOTIDE SEQUENCE [LARGE SCALE GENOMIC DNA]</scope>
    <source>
        <strain evidence="2 3">DSM 44197</strain>
    </source>
</reference>
<accession>A0A7W3LLC8</accession>
<evidence type="ECO:0000313" key="3">
    <source>
        <dbReference type="Proteomes" id="UP000572680"/>
    </source>
</evidence>
<evidence type="ECO:0000313" key="2">
    <source>
        <dbReference type="EMBL" id="MBA8950257.1"/>
    </source>
</evidence>
<proteinExistence type="predicted"/>
<dbReference type="AlphaFoldDB" id="A0A7W3LLC8"/>